<accession>A0ABQ8UMK0</accession>
<protein>
    <submittedName>
        <fullName evidence="1">Uncharacterized protein</fullName>
    </submittedName>
</protein>
<name>A0ABQ8UMK0_9EUKA</name>
<evidence type="ECO:0000313" key="2">
    <source>
        <dbReference type="Proteomes" id="UP001141327"/>
    </source>
</evidence>
<evidence type="ECO:0000313" key="1">
    <source>
        <dbReference type="EMBL" id="KAJ4459226.1"/>
    </source>
</evidence>
<organism evidence="1 2">
    <name type="scientific">Paratrimastix pyriformis</name>
    <dbReference type="NCBI Taxonomy" id="342808"/>
    <lineage>
        <taxon>Eukaryota</taxon>
        <taxon>Metamonada</taxon>
        <taxon>Preaxostyla</taxon>
        <taxon>Paratrimastigidae</taxon>
        <taxon>Paratrimastix</taxon>
    </lineage>
</organism>
<gene>
    <name evidence="1" type="ORF">PAPYR_4752</name>
</gene>
<dbReference type="EMBL" id="JAPMOS010000021">
    <property type="protein sequence ID" value="KAJ4459226.1"/>
    <property type="molecule type" value="Genomic_DNA"/>
</dbReference>
<keyword evidence="2" id="KW-1185">Reference proteome</keyword>
<sequence length="448" mass="48782">MMFLRQVASRLTQLRLRDPEISESLAEVGLCRLETLQLPLLLCRQATIGRLLDANTSTLRSVVLTGYCSTPEAAQSSISKLLAPLNGLPHLTDLTTLCFDVDHISLVSTVLELVCPRLEELALPERTGHGHDCVFLDENQPRSRPDIDPSLGGLVLECPQLRSIEGFTCTLGQFQAMVMPHLTWVRGIRNRFELRSPFLPQLLDVAPRLRNLSSVDAKEPALLGRLLASGSLVRLCLRVDADILPGHSARSGKGRTLGLPAQLEQLRVVVVHPDDVELVVDGPGLRSLSLVTDSESPGPRVALRCPALVALQFIAPKLVSLGLADPRDPIPPLVNLALVVRPHPWDGNVVLDDPYMEDAAGPMELLGARLRRPGPQTADPDGVQLPLGGFRLPELCSGGSGLPNVERFEPAGGRVPPNLHVDARLVERLSEWCPWLNHVPDAGPPYYL</sequence>
<dbReference type="Proteomes" id="UP001141327">
    <property type="component" value="Unassembled WGS sequence"/>
</dbReference>
<comment type="caution">
    <text evidence="1">The sequence shown here is derived from an EMBL/GenBank/DDBJ whole genome shotgun (WGS) entry which is preliminary data.</text>
</comment>
<reference evidence="1" key="1">
    <citation type="journal article" date="2022" name="bioRxiv">
        <title>Genomics of Preaxostyla Flagellates Illuminates Evolutionary Transitions and the Path Towards Mitochondrial Loss.</title>
        <authorList>
            <person name="Novak L.V.F."/>
            <person name="Treitli S.C."/>
            <person name="Pyrih J."/>
            <person name="Halakuc P."/>
            <person name="Pipaliya S.V."/>
            <person name="Vacek V."/>
            <person name="Brzon O."/>
            <person name="Soukal P."/>
            <person name="Eme L."/>
            <person name="Dacks J.B."/>
            <person name="Karnkowska A."/>
            <person name="Elias M."/>
            <person name="Hampl V."/>
        </authorList>
    </citation>
    <scope>NUCLEOTIDE SEQUENCE</scope>
    <source>
        <strain evidence="1">RCP-MX</strain>
    </source>
</reference>
<proteinExistence type="predicted"/>